<dbReference type="InterPro" id="IPR017972">
    <property type="entry name" value="Cyt_P450_CS"/>
</dbReference>
<keyword evidence="4 10" id="KW-0349">Heme</keyword>
<keyword evidence="8 11" id="KW-0503">Monooxygenase</keyword>
<dbReference type="InterPro" id="IPR036396">
    <property type="entry name" value="Cyt_P450_sf"/>
</dbReference>
<evidence type="ECO:0000256" key="6">
    <source>
        <dbReference type="ARBA" id="ARBA00023002"/>
    </source>
</evidence>
<dbReference type="EMBL" id="JANBPY010001780">
    <property type="protein sequence ID" value="KAJ1958512.1"/>
    <property type="molecule type" value="Genomic_DNA"/>
</dbReference>
<dbReference type="InterPro" id="IPR001128">
    <property type="entry name" value="Cyt_P450"/>
</dbReference>
<evidence type="ECO:0000313" key="13">
    <source>
        <dbReference type="EMBL" id="KAJ1958512.1"/>
    </source>
</evidence>
<dbReference type="PROSITE" id="PS00086">
    <property type="entry name" value="CYTOCHROME_P450"/>
    <property type="match status" value="1"/>
</dbReference>
<sequence>MVLGVLANTARLFESPYVETIRSSNSLMVLTAVGGLVLTALLWAQIEQRLLRDPHAPPQVPYILPFFGNMFEFGLGPIKFFQKYRARYGDVYTMLVFGRRMTVCLGADGNNFFFNAKLAHVSAEEAYKTLTVPVFGKGVVYDVHNSVLMEQKRFMKSALTSDNMRAYVPMIVEETQQFVKRWDQKQGVVEVVQAMAELITLTASRTLFGPDVRSQLDETLADLYHDLDNGFTPLNFLFENLPLESYRRRDAAHVALKNIYLQILKKRSIEMDNVKPDMISHLLNCNYKNGRNLSHEEIAGIMIALLMAGQHTSSATSSWTLLHLAENPKLAAKLREEQIEVLGSEDAPLTFDALKQMPMLDNVVSEILRLHPPIIEILRKVVQPVQYPGTNYVIPEGHYLMASPVVTQMDPKVYRNPLEFRPKRWTEDAKKDYVPSANEKVANDEVDYGFGVLRTTSARSPYLPFGAGRHRCIGEPFAYLQIKTILATLVREFDFALTDEGMAKPDFTRMFIMPLSPAKVEYTRRNP</sequence>
<evidence type="ECO:0000256" key="5">
    <source>
        <dbReference type="ARBA" id="ARBA00022723"/>
    </source>
</evidence>
<comment type="caution">
    <text evidence="13">The sequence shown here is derived from an EMBL/GenBank/DDBJ whole genome shotgun (WGS) entry which is preliminary data.</text>
</comment>
<organism evidence="13 14">
    <name type="scientific">Dispira parvispora</name>
    <dbReference type="NCBI Taxonomy" id="1520584"/>
    <lineage>
        <taxon>Eukaryota</taxon>
        <taxon>Fungi</taxon>
        <taxon>Fungi incertae sedis</taxon>
        <taxon>Zoopagomycota</taxon>
        <taxon>Kickxellomycotina</taxon>
        <taxon>Dimargaritomycetes</taxon>
        <taxon>Dimargaritales</taxon>
        <taxon>Dimargaritaceae</taxon>
        <taxon>Dispira</taxon>
    </lineage>
</organism>
<dbReference type="Pfam" id="PF00067">
    <property type="entry name" value="p450"/>
    <property type="match status" value="1"/>
</dbReference>
<feature type="transmembrane region" description="Helical" evidence="12">
    <location>
        <begin position="26"/>
        <end position="44"/>
    </location>
</feature>
<evidence type="ECO:0000256" key="11">
    <source>
        <dbReference type="RuleBase" id="RU000461"/>
    </source>
</evidence>
<dbReference type="Proteomes" id="UP001150925">
    <property type="component" value="Unassembled WGS sequence"/>
</dbReference>
<keyword evidence="6 11" id="KW-0560">Oxidoreductase</keyword>
<dbReference type="OrthoDB" id="1055148at2759"/>
<dbReference type="GO" id="GO:0016020">
    <property type="term" value="C:membrane"/>
    <property type="evidence" value="ECO:0007669"/>
    <property type="project" value="UniProtKB-SubCell"/>
</dbReference>
<dbReference type="SUPFAM" id="SSF48264">
    <property type="entry name" value="Cytochrome P450"/>
    <property type="match status" value="1"/>
</dbReference>
<evidence type="ECO:0000256" key="9">
    <source>
        <dbReference type="ARBA" id="ARBA00023136"/>
    </source>
</evidence>
<dbReference type="PRINTS" id="PR00465">
    <property type="entry name" value="EP450IV"/>
</dbReference>
<keyword evidence="7 10" id="KW-0408">Iron</keyword>
<comment type="subcellular location">
    <subcellularLocation>
        <location evidence="2">Membrane</location>
    </subcellularLocation>
</comment>
<dbReference type="AlphaFoldDB" id="A0A9W8E5R3"/>
<dbReference type="GO" id="GO:0005506">
    <property type="term" value="F:iron ion binding"/>
    <property type="evidence" value="ECO:0007669"/>
    <property type="project" value="InterPro"/>
</dbReference>
<gene>
    <name evidence="13" type="primary">ERG11</name>
    <name evidence="13" type="ORF">IWQ62_004886</name>
</gene>
<evidence type="ECO:0000256" key="7">
    <source>
        <dbReference type="ARBA" id="ARBA00023004"/>
    </source>
</evidence>
<dbReference type="InterPro" id="IPR050529">
    <property type="entry name" value="CYP450_sterol_14alpha_dmase"/>
</dbReference>
<keyword evidence="12" id="KW-1133">Transmembrane helix</keyword>
<keyword evidence="5 10" id="KW-0479">Metal-binding</keyword>
<dbReference type="GO" id="GO:0008398">
    <property type="term" value="F:sterol 14-demethylase activity"/>
    <property type="evidence" value="ECO:0007669"/>
    <property type="project" value="UniProtKB-EC"/>
</dbReference>
<evidence type="ECO:0000256" key="1">
    <source>
        <dbReference type="ARBA" id="ARBA00001971"/>
    </source>
</evidence>
<keyword evidence="14" id="KW-1185">Reference proteome</keyword>
<feature type="binding site" description="axial binding residue" evidence="10">
    <location>
        <position position="472"/>
    </location>
    <ligand>
        <name>heme</name>
        <dbReference type="ChEBI" id="CHEBI:30413"/>
    </ligand>
    <ligandPart>
        <name>Fe</name>
        <dbReference type="ChEBI" id="CHEBI:18248"/>
    </ligandPart>
</feature>
<reference evidence="13" key="1">
    <citation type="submission" date="2022-07" db="EMBL/GenBank/DDBJ databases">
        <title>Phylogenomic reconstructions and comparative analyses of Kickxellomycotina fungi.</title>
        <authorList>
            <person name="Reynolds N.K."/>
            <person name="Stajich J.E."/>
            <person name="Barry K."/>
            <person name="Grigoriev I.V."/>
            <person name="Crous P."/>
            <person name="Smith M.E."/>
        </authorList>
    </citation>
    <scope>NUCLEOTIDE SEQUENCE</scope>
    <source>
        <strain evidence="13">RSA 1196</strain>
    </source>
</reference>
<dbReference type="Gene3D" id="1.10.630.10">
    <property type="entry name" value="Cytochrome P450"/>
    <property type="match status" value="1"/>
</dbReference>
<comment type="similarity">
    <text evidence="3 11">Belongs to the cytochrome P450 family.</text>
</comment>
<evidence type="ECO:0000313" key="14">
    <source>
        <dbReference type="Proteomes" id="UP001150925"/>
    </source>
</evidence>
<evidence type="ECO:0000256" key="12">
    <source>
        <dbReference type="SAM" id="Phobius"/>
    </source>
</evidence>
<evidence type="ECO:0000256" key="10">
    <source>
        <dbReference type="PIRSR" id="PIRSR602403-1"/>
    </source>
</evidence>
<dbReference type="GO" id="GO:0020037">
    <property type="term" value="F:heme binding"/>
    <property type="evidence" value="ECO:0007669"/>
    <property type="project" value="InterPro"/>
</dbReference>
<evidence type="ECO:0000256" key="2">
    <source>
        <dbReference type="ARBA" id="ARBA00004370"/>
    </source>
</evidence>
<dbReference type="EC" id="1.14.14.154" evidence="13"/>
<name>A0A9W8E5R3_9FUNG</name>
<dbReference type="PRINTS" id="PR00385">
    <property type="entry name" value="P450"/>
</dbReference>
<protein>
    <submittedName>
        <fullName evidence="13">Lanosterol 14-alpha-demethylase</fullName>
        <ecNumber evidence="13">1.14.14.154</ecNumber>
    </submittedName>
</protein>
<evidence type="ECO:0000256" key="8">
    <source>
        <dbReference type="ARBA" id="ARBA00023033"/>
    </source>
</evidence>
<proteinExistence type="inferred from homology"/>
<evidence type="ECO:0000256" key="4">
    <source>
        <dbReference type="ARBA" id="ARBA00022617"/>
    </source>
</evidence>
<comment type="cofactor">
    <cofactor evidence="1 10">
        <name>heme</name>
        <dbReference type="ChEBI" id="CHEBI:30413"/>
    </cofactor>
</comment>
<dbReference type="CDD" id="cd11042">
    <property type="entry name" value="CYP51-like"/>
    <property type="match status" value="1"/>
</dbReference>
<keyword evidence="12" id="KW-0812">Transmembrane</keyword>
<dbReference type="PANTHER" id="PTHR24304:SF2">
    <property type="entry name" value="24-HYDROXYCHOLESTEROL 7-ALPHA-HYDROXYLASE"/>
    <property type="match status" value="1"/>
</dbReference>
<keyword evidence="9 12" id="KW-0472">Membrane</keyword>
<dbReference type="PANTHER" id="PTHR24304">
    <property type="entry name" value="CYTOCHROME P450 FAMILY 7"/>
    <property type="match status" value="1"/>
</dbReference>
<dbReference type="InterPro" id="IPR002403">
    <property type="entry name" value="Cyt_P450_E_grp-IV"/>
</dbReference>
<evidence type="ECO:0000256" key="3">
    <source>
        <dbReference type="ARBA" id="ARBA00010617"/>
    </source>
</evidence>
<accession>A0A9W8E5R3</accession>
<dbReference type="FunFam" id="1.10.630.10:FF:000033">
    <property type="entry name" value="14-alpha sterol demethylase"/>
    <property type="match status" value="1"/>
</dbReference>